<dbReference type="RefSeq" id="WP_066470459.1">
    <property type="nucleotide sequence ID" value="NZ_BCNT01000001.1"/>
</dbReference>
<dbReference type="SMART" id="SM01008">
    <property type="entry name" value="Ald_Xan_dh_C"/>
    <property type="match status" value="1"/>
</dbReference>
<proteinExistence type="predicted"/>
<dbReference type="Proteomes" id="UP001597463">
    <property type="component" value="Unassembled WGS sequence"/>
</dbReference>
<dbReference type="InterPro" id="IPR006311">
    <property type="entry name" value="TAT_signal"/>
</dbReference>
<dbReference type="PROSITE" id="PS51318">
    <property type="entry name" value="TAT"/>
    <property type="match status" value="1"/>
</dbReference>
<dbReference type="SUPFAM" id="SSF56003">
    <property type="entry name" value="Molybdenum cofactor-binding domain"/>
    <property type="match status" value="2"/>
</dbReference>
<dbReference type="PANTHER" id="PTHR47495">
    <property type="entry name" value="ALDEHYDE DEHYDROGENASE"/>
    <property type="match status" value="1"/>
</dbReference>
<dbReference type="Gene3D" id="3.90.1170.50">
    <property type="entry name" value="Aldehyde oxidase/xanthine dehydrogenase, a/b hammerhead"/>
    <property type="match status" value="1"/>
</dbReference>
<comment type="caution">
    <text evidence="2">The sequence shown here is derived from an EMBL/GenBank/DDBJ whole genome shotgun (WGS) entry which is preliminary data.</text>
</comment>
<dbReference type="InterPro" id="IPR037165">
    <property type="entry name" value="AldOxase/xan_DH_Mopterin-bd_sf"/>
</dbReference>
<dbReference type="InterPro" id="IPR000674">
    <property type="entry name" value="Ald_Oxase/Xan_DH_a/b"/>
</dbReference>
<dbReference type="Gene3D" id="3.30.365.10">
    <property type="entry name" value="Aldehyde oxidase/xanthine dehydrogenase, molybdopterin binding domain"/>
    <property type="match status" value="4"/>
</dbReference>
<evidence type="ECO:0000259" key="1">
    <source>
        <dbReference type="SMART" id="SM01008"/>
    </source>
</evidence>
<keyword evidence="3" id="KW-1185">Reference proteome</keyword>
<sequence length="753" mass="79900">MHITTDMLHDMPQGLRTLMDDSGTAGGTSRRSFLKIATASGFALGAFPAAVLAQAGGEAASGANAGLRPTQQPAAFVHIDRDGIVTVTINRLDFGQGVQTGLPMVLAEELDADWSKVRSMHGNADPAYVDPVMGFHLTGGSTAIKHSYTQYRELGARTRAMLLAAAAQRWNVPADTLSTQAGQVIGPRGRKLGYGELADAAMKLPVPQAVALKDPKDFRIIGRATGRIDARAKSSGMQAYGIDTRLPGMLTAVVAHPPVFGAKPASVDDSAAKAIRGVRAVLRVPSVHGGETVAVLADGYWPAKQGRDALKIEWDSAGVGKVDSAQQLAQYRELAQKPGALKYDADVSKLGSAPHKISAEYLFPYLAHTPMEPLNCTVRLSGQGAATRAELWLGTQAPGWEAATAARILGVEPKNVQVNVQMAGGGFGRRATPTSDYVAEACQIARAARAAGLDAPVRMVWSREDDVKGGYYRPMHLHRAEIGFDDQGRVLAWDHVLVGQSIAHGTAFEGFMVKNGVDGTAVEGMKEPYDLPMRLSVHHPVLNAPVLWWRSVGSTHTAFVMETLIDEIARTTNQDPVEYRLKQFGDKHARHAAALKLAVDKSGYGKRQLAQGRAWGVAVHESFESVVAYVVEASVQDGVPKLHAVTAGVHCNLAVNPKSVEAQVQGGALMGLGMCLPGAAITFKDGVVEQGNFNDYTVARLTDMPTLAVHIVPSADAPTGMGEPGVPPLAPAFANAVARLTGKPLRELPFKLA</sequence>
<dbReference type="PIRSF" id="PIRSF036389">
    <property type="entry name" value="IOR_B"/>
    <property type="match status" value="1"/>
</dbReference>
<name>A0ABW5UKD7_9BURK</name>
<organism evidence="2 3">
    <name type="scientific">Comamonas terrae</name>
    <dbReference type="NCBI Taxonomy" id="673548"/>
    <lineage>
        <taxon>Bacteria</taxon>
        <taxon>Pseudomonadati</taxon>
        <taxon>Pseudomonadota</taxon>
        <taxon>Betaproteobacteria</taxon>
        <taxon>Burkholderiales</taxon>
        <taxon>Comamonadaceae</taxon>
        <taxon>Comamonas</taxon>
    </lineage>
</organism>
<evidence type="ECO:0000313" key="3">
    <source>
        <dbReference type="Proteomes" id="UP001597463"/>
    </source>
</evidence>
<dbReference type="InterPro" id="IPR012368">
    <property type="entry name" value="OxRdtase_Mopterin-bd_su_IorB"/>
</dbReference>
<gene>
    <name evidence="2" type="ORF">ACFSW6_07570</name>
</gene>
<accession>A0ABW5UKD7</accession>
<dbReference type="EMBL" id="JBHUMV010000003">
    <property type="protein sequence ID" value="MFD2753945.1"/>
    <property type="molecule type" value="Genomic_DNA"/>
</dbReference>
<dbReference type="Pfam" id="PF02738">
    <property type="entry name" value="MoCoBD_1"/>
    <property type="match status" value="1"/>
</dbReference>
<dbReference type="Pfam" id="PF20256">
    <property type="entry name" value="MoCoBD_2"/>
    <property type="match status" value="2"/>
</dbReference>
<protein>
    <submittedName>
        <fullName evidence="2">Molybdopterin cofactor-binding domain-containing protein</fullName>
    </submittedName>
</protein>
<dbReference type="InterPro" id="IPR046867">
    <property type="entry name" value="AldOxase/xan_DH_MoCoBD2"/>
</dbReference>
<dbReference type="PANTHER" id="PTHR47495:SF2">
    <property type="entry name" value="ALDEHYDE DEHYDROGENASE"/>
    <property type="match status" value="1"/>
</dbReference>
<dbReference type="InterPro" id="IPR008274">
    <property type="entry name" value="AldOxase/xan_DH_MoCoBD1"/>
</dbReference>
<dbReference type="InterPro" id="IPR052516">
    <property type="entry name" value="N-heterocyclic_Hydroxylase"/>
</dbReference>
<evidence type="ECO:0000313" key="2">
    <source>
        <dbReference type="EMBL" id="MFD2753945.1"/>
    </source>
</evidence>
<feature type="domain" description="Aldehyde oxidase/xanthine dehydrogenase a/b hammerhead" evidence="1">
    <location>
        <begin position="235"/>
        <end position="318"/>
    </location>
</feature>
<reference evidence="3" key="1">
    <citation type="journal article" date="2019" name="Int. J. Syst. Evol. Microbiol.">
        <title>The Global Catalogue of Microorganisms (GCM) 10K type strain sequencing project: providing services to taxonomists for standard genome sequencing and annotation.</title>
        <authorList>
            <consortium name="The Broad Institute Genomics Platform"/>
            <consortium name="The Broad Institute Genome Sequencing Center for Infectious Disease"/>
            <person name="Wu L."/>
            <person name="Ma J."/>
        </authorList>
    </citation>
    <scope>NUCLEOTIDE SEQUENCE [LARGE SCALE GENOMIC DNA]</scope>
    <source>
        <strain evidence="3">TISTR 1906</strain>
    </source>
</reference>